<dbReference type="Gene3D" id="1.10.150.20">
    <property type="entry name" value="5' to 3' exonuclease, C-terminal subdomain"/>
    <property type="match status" value="2"/>
</dbReference>
<dbReference type="Gene3D" id="1.10.287.610">
    <property type="entry name" value="Helix hairpin bin"/>
    <property type="match status" value="1"/>
</dbReference>
<dbReference type="InterPro" id="IPR010994">
    <property type="entry name" value="RuvA_2-like"/>
</dbReference>
<dbReference type="GO" id="GO:0016874">
    <property type="term" value="F:ligase activity"/>
    <property type="evidence" value="ECO:0007669"/>
    <property type="project" value="UniProtKB-KW"/>
</dbReference>
<feature type="domain" description="BRCT" evidence="11">
    <location>
        <begin position="589"/>
        <end position="666"/>
    </location>
</feature>
<dbReference type="SUPFAM" id="SSF56091">
    <property type="entry name" value="DNA ligase/mRNA capping enzyme, catalytic domain"/>
    <property type="match status" value="1"/>
</dbReference>
<evidence type="ECO:0000256" key="4">
    <source>
        <dbReference type="ARBA" id="ARBA00022763"/>
    </source>
</evidence>
<comment type="function">
    <text evidence="10">DNA ligase that catalyzes the formation of phosphodiester linkages between 5'-phosphoryl and 3'-hydroxyl groups in double-stranded DNA using NAD as a coenzyme and as the energy source for the reaction. It is essential for DNA replication and repair of damaged DNA.</text>
</comment>
<keyword evidence="6 10" id="KW-0460">Magnesium</keyword>
<feature type="binding site" evidence="10">
    <location>
        <position position="289"/>
    </location>
    <ligand>
        <name>NAD(+)</name>
        <dbReference type="ChEBI" id="CHEBI:57540"/>
    </ligand>
</feature>
<dbReference type="InterPro" id="IPR018239">
    <property type="entry name" value="DNA_ligase_AS"/>
</dbReference>
<dbReference type="Pfam" id="PF01653">
    <property type="entry name" value="DNA_ligase_aden"/>
    <property type="match status" value="1"/>
</dbReference>
<feature type="active site" description="N6-AMP-lysine intermediate" evidence="10">
    <location>
        <position position="118"/>
    </location>
</feature>
<dbReference type="Gene3D" id="2.40.50.140">
    <property type="entry name" value="Nucleic acid-binding proteins"/>
    <property type="match status" value="1"/>
</dbReference>
<comment type="similarity">
    <text evidence="10">Belongs to the NAD-dependent DNA ligase family. LigA subfamily.</text>
</comment>
<feature type="binding site" evidence="10">
    <location>
        <position position="425"/>
    </location>
    <ligand>
        <name>Zn(2+)</name>
        <dbReference type="ChEBI" id="CHEBI:29105"/>
    </ligand>
</feature>
<dbReference type="InterPro" id="IPR013839">
    <property type="entry name" value="DNAligase_adenylation"/>
</dbReference>
<keyword evidence="1 10" id="KW-0436">Ligase</keyword>
<keyword evidence="13" id="KW-1185">Reference proteome</keyword>
<dbReference type="InterPro" id="IPR001679">
    <property type="entry name" value="DNA_ligase"/>
</dbReference>
<dbReference type="EMBL" id="AP026933">
    <property type="protein sequence ID" value="BDT04206.1"/>
    <property type="molecule type" value="Genomic_DNA"/>
</dbReference>
<dbReference type="CDD" id="cd17748">
    <property type="entry name" value="BRCT_DNA_ligase_like"/>
    <property type="match status" value="1"/>
</dbReference>
<keyword evidence="3 10" id="KW-0479">Metal-binding</keyword>
<dbReference type="Gene3D" id="3.40.50.10190">
    <property type="entry name" value="BRCT domain"/>
    <property type="match status" value="1"/>
</dbReference>
<evidence type="ECO:0000256" key="1">
    <source>
        <dbReference type="ARBA" id="ARBA00022598"/>
    </source>
</evidence>
<evidence type="ECO:0000313" key="13">
    <source>
        <dbReference type="Proteomes" id="UP001163387"/>
    </source>
</evidence>
<dbReference type="PROSITE" id="PS50172">
    <property type="entry name" value="BRCT"/>
    <property type="match status" value="1"/>
</dbReference>
<dbReference type="PANTHER" id="PTHR23389:SF9">
    <property type="entry name" value="DNA LIGASE"/>
    <property type="match status" value="1"/>
</dbReference>
<feature type="binding site" evidence="10">
    <location>
        <position position="430"/>
    </location>
    <ligand>
        <name>Zn(2+)</name>
        <dbReference type="ChEBI" id="CHEBI:29105"/>
    </ligand>
</feature>
<evidence type="ECO:0000256" key="5">
    <source>
        <dbReference type="ARBA" id="ARBA00022833"/>
    </source>
</evidence>
<feature type="binding site" evidence="10">
    <location>
        <position position="173"/>
    </location>
    <ligand>
        <name>NAD(+)</name>
        <dbReference type="ChEBI" id="CHEBI:57540"/>
    </ligand>
</feature>
<dbReference type="PANTHER" id="PTHR23389">
    <property type="entry name" value="CHROMOSOME TRANSMISSION FIDELITY FACTOR 18"/>
    <property type="match status" value="1"/>
</dbReference>
<proteinExistence type="inferred from homology"/>
<evidence type="ECO:0000256" key="8">
    <source>
        <dbReference type="ARBA" id="ARBA00023204"/>
    </source>
</evidence>
<keyword evidence="2 10" id="KW-0235">DNA replication</keyword>
<dbReference type="InterPro" id="IPR041663">
    <property type="entry name" value="DisA/LigA_HHH"/>
</dbReference>
<dbReference type="SUPFAM" id="SSF50249">
    <property type="entry name" value="Nucleic acid-binding proteins"/>
    <property type="match status" value="1"/>
</dbReference>
<dbReference type="NCBIfam" id="TIGR00575">
    <property type="entry name" value="dnlj"/>
    <property type="match status" value="1"/>
</dbReference>
<feature type="binding site" evidence="10">
    <location>
        <position position="313"/>
    </location>
    <ligand>
        <name>NAD(+)</name>
        <dbReference type="ChEBI" id="CHEBI:57540"/>
    </ligand>
</feature>
<dbReference type="Proteomes" id="UP001163387">
    <property type="component" value="Chromosome"/>
</dbReference>
<evidence type="ECO:0000256" key="3">
    <source>
        <dbReference type="ARBA" id="ARBA00022723"/>
    </source>
</evidence>
<dbReference type="SUPFAM" id="SSF47781">
    <property type="entry name" value="RuvA domain 2-like"/>
    <property type="match status" value="1"/>
</dbReference>
<keyword evidence="8 10" id="KW-0234">DNA repair</keyword>
<feature type="binding site" evidence="10">
    <location>
        <position position="407"/>
    </location>
    <ligand>
        <name>Zn(2+)</name>
        <dbReference type="ChEBI" id="CHEBI:29105"/>
    </ligand>
</feature>
<keyword evidence="5 10" id="KW-0862">Zinc</keyword>
<evidence type="ECO:0000313" key="12">
    <source>
        <dbReference type="EMBL" id="BDT04206.1"/>
    </source>
</evidence>
<dbReference type="InterPro" id="IPR004150">
    <property type="entry name" value="NAD_DNA_ligase_OB"/>
</dbReference>
<sequence length="671" mass="76598">MSNKNNDIKIEIIQLRNQIKQWNYEYHVLDAPTVSDELYDSAYHRLVKLEEQYPQFNSNDSPTKTVGNKPINSLTKIFHQQPMLSLGNAFNYEDLLKFDQQIKKTLSENNIEYVCELKIDGLSISITYEKGELKTAATRGDGIAGEDITNNILTIKTIPKIIPINSKLEVRGEIYLSKEEFNRINEKQQQQNLPLFANPRNAAAGTIRQLDINIVNSRKLDGFLYYYINATNDNIKTHEQALFTLQKYGFKINEQWQLCKNIEEVWIYIQKYQKLRNTLPYEIDGIVIKINDLTSYDMLGRTNKAPKWAIAYKFPAVTSVTKLLDIFPTVGRTGKITYNARLQPVIIAGTTVTFATLHNGDYIINRDLRINDLVSVKKAGDIIPEVIAPIISNRQINNIIFKKAINCPVCKTKLEQVPPEVDQFCINSDCSSRILKSLMHFCSRNAMDIIGLNEKILLRFLDLKWIKTISDIYNLINLRKEILSLPRFGEKSFTNLANSIILSKQNSLERLLFGLGIRHVGQKTAIILAKKYLTLNNLMEATFDDLANTNEIGPIIATSVIDYFLNPTNQQLINNLQNFKLNFNYLQKNQSQVLNGKTFVLTGTLTKSRNEFIELLNNYGAKITNTISNNTSYLIVGENPGNKLAQARKLNVKIINEEQLQNLLKEVAKNG</sequence>
<feature type="binding site" evidence="10">
    <location>
        <position position="139"/>
    </location>
    <ligand>
        <name>NAD(+)</name>
        <dbReference type="ChEBI" id="CHEBI:57540"/>
    </ligand>
</feature>
<dbReference type="PROSITE" id="PS01055">
    <property type="entry name" value="DNA_LIGASE_N1"/>
    <property type="match status" value="1"/>
</dbReference>
<name>A0ABM8BWE9_9MOLU</name>
<dbReference type="Gene3D" id="3.30.470.30">
    <property type="entry name" value="DNA ligase/mRNA capping enzyme"/>
    <property type="match status" value="1"/>
</dbReference>
<keyword evidence="4 10" id="KW-0227">DNA damage</keyword>
<dbReference type="PIRSF" id="PIRSF001604">
    <property type="entry name" value="LigA"/>
    <property type="match status" value="1"/>
</dbReference>
<dbReference type="EC" id="6.5.1.2" evidence="10"/>
<evidence type="ECO:0000259" key="11">
    <source>
        <dbReference type="PROSITE" id="PS50172"/>
    </source>
</evidence>
<dbReference type="Pfam" id="PF12826">
    <property type="entry name" value="HHH_2"/>
    <property type="match status" value="1"/>
</dbReference>
<evidence type="ECO:0000256" key="6">
    <source>
        <dbReference type="ARBA" id="ARBA00022842"/>
    </source>
</evidence>
<evidence type="ECO:0000256" key="9">
    <source>
        <dbReference type="ARBA" id="ARBA00034005"/>
    </source>
</evidence>
<dbReference type="InterPro" id="IPR004149">
    <property type="entry name" value="Znf_DNAligase_C4"/>
</dbReference>
<comment type="cofactor">
    <cofactor evidence="10">
        <name>Mg(2+)</name>
        <dbReference type="ChEBI" id="CHEBI:18420"/>
    </cofactor>
    <cofactor evidence="10">
        <name>Mn(2+)</name>
        <dbReference type="ChEBI" id="CHEBI:29035"/>
    </cofactor>
</comment>
<feature type="binding site" evidence="10">
    <location>
        <begin position="85"/>
        <end position="86"/>
    </location>
    <ligand>
        <name>NAD(+)</name>
        <dbReference type="ChEBI" id="CHEBI:57540"/>
    </ligand>
</feature>
<protein>
    <recommendedName>
        <fullName evidence="10">DNA ligase</fullName>
        <ecNumber evidence="10">6.5.1.2</ecNumber>
    </recommendedName>
    <alternativeName>
        <fullName evidence="10">Polydeoxyribonucleotide synthase [NAD(+)]</fullName>
    </alternativeName>
</protein>
<comment type="catalytic activity">
    <reaction evidence="9 10">
        <text>NAD(+) + (deoxyribonucleotide)n-3'-hydroxyl + 5'-phospho-(deoxyribonucleotide)m = (deoxyribonucleotide)n+m + AMP + beta-nicotinamide D-nucleotide.</text>
        <dbReference type="EC" id="6.5.1.2"/>
    </reaction>
</comment>
<keyword evidence="10" id="KW-0464">Manganese</keyword>
<evidence type="ECO:0000256" key="7">
    <source>
        <dbReference type="ARBA" id="ARBA00023027"/>
    </source>
</evidence>
<reference evidence="12 13" key="1">
    <citation type="journal article" date="2022" name="Front. Microbiol.">
        <title>Male-killing mechanisms vary between Spiroplasma species.</title>
        <authorList>
            <person name="Arai H."/>
            <person name="Inoue M."/>
            <person name="Kageyama D."/>
        </authorList>
    </citation>
    <scope>NUCLEOTIDE SEQUENCE [LARGE SCALE GENOMIC DNA]</scope>
    <source>
        <strain evidence="13">sHm</strain>
    </source>
</reference>
<keyword evidence="7 10" id="KW-0520">NAD</keyword>
<dbReference type="SUPFAM" id="SSF52113">
    <property type="entry name" value="BRCT domain"/>
    <property type="match status" value="1"/>
</dbReference>
<feature type="binding site" evidence="10">
    <location>
        <begin position="36"/>
        <end position="40"/>
    </location>
    <ligand>
        <name>NAD(+)</name>
        <dbReference type="ChEBI" id="CHEBI:57540"/>
    </ligand>
</feature>
<feature type="binding site" evidence="10">
    <location>
        <position position="410"/>
    </location>
    <ligand>
        <name>Zn(2+)</name>
        <dbReference type="ChEBI" id="CHEBI:29105"/>
    </ligand>
</feature>
<dbReference type="RefSeq" id="WP_281748080.1">
    <property type="nucleotide sequence ID" value="NZ_AP026933.1"/>
</dbReference>
<dbReference type="CDD" id="cd00114">
    <property type="entry name" value="LIGANc"/>
    <property type="match status" value="1"/>
</dbReference>
<dbReference type="InterPro" id="IPR013840">
    <property type="entry name" value="DNAligase_N"/>
</dbReference>
<dbReference type="InterPro" id="IPR036420">
    <property type="entry name" value="BRCT_dom_sf"/>
</dbReference>
<dbReference type="InterPro" id="IPR012340">
    <property type="entry name" value="NA-bd_OB-fold"/>
</dbReference>
<dbReference type="Pfam" id="PF03119">
    <property type="entry name" value="DNA_ligase_ZBD"/>
    <property type="match status" value="1"/>
</dbReference>
<feature type="binding site" evidence="10">
    <location>
        <position position="116"/>
    </location>
    <ligand>
        <name>NAD(+)</name>
        <dbReference type="ChEBI" id="CHEBI:57540"/>
    </ligand>
</feature>
<evidence type="ECO:0000256" key="2">
    <source>
        <dbReference type="ARBA" id="ARBA00022705"/>
    </source>
</evidence>
<accession>A0ABM8BWE9</accession>
<gene>
    <name evidence="10 12" type="primary">ligA</name>
    <name evidence="12" type="ORF">SHM_18520</name>
</gene>
<dbReference type="NCBIfam" id="NF005932">
    <property type="entry name" value="PRK07956.1"/>
    <property type="match status" value="1"/>
</dbReference>
<evidence type="ECO:0000256" key="10">
    <source>
        <dbReference type="HAMAP-Rule" id="MF_01588"/>
    </source>
</evidence>
<dbReference type="Pfam" id="PF00533">
    <property type="entry name" value="BRCT"/>
    <property type="match status" value="1"/>
</dbReference>
<dbReference type="HAMAP" id="MF_01588">
    <property type="entry name" value="DNA_ligase_A"/>
    <property type="match status" value="1"/>
</dbReference>
<dbReference type="Pfam" id="PF03120">
    <property type="entry name" value="OB_DNA_ligase"/>
    <property type="match status" value="1"/>
</dbReference>
<dbReference type="SMART" id="SM00532">
    <property type="entry name" value="LIGANc"/>
    <property type="match status" value="1"/>
</dbReference>
<dbReference type="SMART" id="SM00292">
    <property type="entry name" value="BRCT"/>
    <property type="match status" value="1"/>
</dbReference>
<dbReference type="InterPro" id="IPR001357">
    <property type="entry name" value="BRCT_dom"/>
</dbReference>
<organism evidence="12 13">
    <name type="scientific">Spiroplasma ixodetis</name>
    <dbReference type="NCBI Taxonomy" id="2141"/>
    <lineage>
        <taxon>Bacteria</taxon>
        <taxon>Bacillati</taxon>
        <taxon>Mycoplasmatota</taxon>
        <taxon>Mollicutes</taxon>
        <taxon>Entomoplasmatales</taxon>
        <taxon>Spiroplasmataceae</taxon>
        <taxon>Spiroplasma</taxon>
    </lineage>
</organism>